<keyword evidence="4" id="KW-1185">Reference proteome</keyword>
<accession>A0A154PQ95</accession>
<evidence type="ECO:0000313" key="4">
    <source>
        <dbReference type="Proteomes" id="UP000076502"/>
    </source>
</evidence>
<evidence type="ECO:0000256" key="2">
    <source>
        <dbReference type="SAM" id="Phobius"/>
    </source>
</evidence>
<evidence type="ECO:0000256" key="1">
    <source>
        <dbReference type="SAM" id="MobiDB-lite"/>
    </source>
</evidence>
<protein>
    <submittedName>
        <fullName evidence="3">Uncharacterized protein</fullName>
    </submittedName>
</protein>
<reference evidence="3 4" key="1">
    <citation type="submission" date="2015-07" db="EMBL/GenBank/DDBJ databases">
        <title>The genome of Dufourea novaeangliae.</title>
        <authorList>
            <person name="Pan H."/>
            <person name="Kapheim K."/>
        </authorList>
    </citation>
    <scope>NUCLEOTIDE SEQUENCE [LARGE SCALE GENOMIC DNA]</scope>
    <source>
        <strain evidence="3">0120121106</strain>
        <tissue evidence="3">Whole body</tissue>
    </source>
</reference>
<dbReference type="AlphaFoldDB" id="A0A154PQ95"/>
<dbReference type="Proteomes" id="UP000076502">
    <property type="component" value="Unassembled WGS sequence"/>
</dbReference>
<organism evidence="3 4">
    <name type="scientific">Dufourea novaeangliae</name>
    <name type="common">Sweat bee</name>
    <dbReference type="NCBI Taxonomy" id="178035"/>
    <lineage>
        <taxon>Eukaryota</taxon>
        <taxon>Metazoa</taxon>
        <taxon>Ecdysozoa</taxon>
        <taxon>Arthropoda</taxon>
        <taxon>Hexapoda</taxon>
        <taxon>Insecta</taxon>
        <taxon>Pterygota</taxon>
        <taxon>Neoptera</taxon>
        <taxon>Endopterygota</taxon>
        <taxon>Hymenoptera</taxon>
        <taxon>Apocrita</taxon>
        <taxon>Aculeata</taxon>
        <taxon>Apoidea</taxon>
        <taxon>Anthophila</taxon>
        <taxon>Halictidae</taxon>
        <taxon>Rophitinae</taxon>
        <taxon>Dufourea</taxon>
    </lineage>
</organism>
<keyword evidence="2" id="KW-1133">Transmembrane helix</keyword>
<evidence type="ECO:0000313" key="3">
    <source>
        <dbReference type="EMBL" id="KZC14073.1"/>
    </source>
</evidence>
<name>A0A154PQ95_DUFNO</name>
<proteinExistence type="predicted"/>
<gene>
    <name evidence="3" type="ORF">WN55_06571</name>
</gene>
<dbReference type="EMBL" id="KQ435036">
    <property type="protein sequence ID" value="KZC14073.1"/>
    <property type="molecule type" value="Genomic_DNA"/>
</dbReference>
<feature type="compositionally biased region" description="Polar residues" evidence="1">
    <location>
        <begin position="171"/>
        <end position="183"/>
    </location>
</feature>
<keyword evidence="2" id="KW-0472">Membrane</keyword>
<keyword evidence="2" id="KW-0812">Transmembrane</keyword>
<sequence>MEQSWFVLYQGSVLVMGVARLSVKGMGQNLSWGYGKGHLRPSKEGAKCLILPSGYAYGFGLVLLEAGFVAGMRGGRRVRELIPAMIYPPVQGGLIAISNPWSNTITKTENAGNCSPPSGHLSNGKATVEKNRRKENVLQCRGYVVIWAYAFHGPMISEIECMRYRGRPMAEQQNRARAKTSVQGCGPRRRQGRMKKAAK</sequence>
<feature type="region of interest" description="Disordered" evidence="1">
    <location>
        <begin position="171"/>
        <end position="199"/>
    </location>
</feature>
<feature type="compositionally biased region" description="Basic residues" evidence="1">
    <location>
        <begin position="187"/>
        <end position="199"/>
    </location>
</feature>
<feature type="transmembrane region" description="Helical" evidence="2">
    <location>
        <begin position="6"/>
        <end position="23"/>
    </location>
</feature>